<evidence type="ECO:0000256" key="1">
    <source>
        <dbReference type="SAM" id="MobiDB-lite"/>
    </source>
</evidence>
<reference evidence="2" key="2">
    <citation type="journal article" date="2022" name="Microbiol. Resour. Announc.">
        <title>Whole-Genome Sequence of Entomortierella parvispora E1425, a Mucoromycotan Fungus Associated with Burkholderiaceae-Related Endosymbiotic Bacteria.</title>
        <authorList>
            <person name="Herlambang A."/>
            <person name="Guo Y."/>
            <person name="Takashima Y."/>
            <person name="Narisawa K."/>
            <person name="Ohta H."/>
            <person name="Nishizawa T."/>
        </authorList>
    </citation>
    <scope>NUCLEOTIDE SEQUENCE</scope>
    <source>
        <strain evidence="2">E1425</strain>
    </source>
</reference>
<feature type="compositionally biased region" description="Polar residues" evidence="1">
    <location>
        <begin position="1"/>
        <end position="16"/>
    </location>
</feature>
<feature type="compositionally biased region" description="Low complexity" evidence="1">
    <location>
        <begin position="61"/>
        <end position="110"/>
    </location>
</feature>
<accession>A0A9P3LRW8</accession>
<reference evidence="2" key="1">
    <citation type="submission" date="2021-11" db="EMBL/GenBank/DDBJ databases">
        <authorList>
            <person name="Herlambang A."/>
            <person name="Guo Y."/>
            <person name="Takashima Y."/>
            <person name="Nishizawa T."/>
        </authorList>
    </citation>
    <scope>NUCLEOTIDE SEQUENCE</scope>
    <source>
        <strain evidence="2">E1425</strain>
    </source>
</reference>
<dbReference type="EMBL" id="BQFW01000001">
    <property type="protein sequence ID" value="GJJ68426.1"/>
    <property type="molecule type" value="Genomic_DNA"/>
</dbReference>
<gene>
    <name evidence="2" type="ORF">EMPS_00772</name>
</gene>
<feature type="region of interest" description="Disordered" evidence="1">
    <location>
        <begin position="1"/>
        <end position="138"/>
    </location>
</feature>
<comment type="caution">
    <text evidence="2">The sequence shown here is derived from an EMBL/GenBank/DDBJ whole genome shotgun (WGS) entry which is preliminary data.</text>
</comment>
<sequence>MTQRIQRSFDNESVISFSEIKVPPPVYTPKDQHLEFSGYDAPPPFSAVQNHPVKKSKSRAGSNGSCSNSGGSNSSSSRGGSSSSNSGGNGSGSSSSNNDSSGSGSSSSSSEGPRLADGSPSTIIITTTPSTEVATAPVRPTVLERARSLLPFRGSAIPSPPQRSQCPSSAALCPSVVVHM</sequence>
<dbReference type="AlphaFoldDB" id="A0A9P3LRW8"/>
<evidence type="ECO:0000313" key="3">
    <source>
        <dbReference type="Proteomes" id="UP000827284"/>
    </source>
</evidence>
<protein>
    <submittedName>
        <fullName evidence="2">Uncharacterized protein</fullName>
    </submittedName>
</protein>
<dbReference type="Proteomes" id="UP000827284">
    <property type="component" value="Unassembled WGS sequence"/>
</dbReference>
<name>A0A9P3LRW8_9FUNG</name>
<feature type="compositionally biased region" description="Low complexity" evidence="1">
    <location>
        <begin position="119"/>
        <end position="131"/>
    </location>
</feature>
<organism evidence="2 3">
    <name type="scientific">Entomortierella parvispora</name>
    <dbReference type="NCBI Taxonomy" id="205924"/>
    <lineage>
        <taxon>Eukaryota</taxon>
        <taxon>Fungi</taxon>
        <taxon>Fungi incertae sedis</taxon>
        <taxon>Mucoromycota</taxon>
        <taxon>Mortierellomycotina</taxon>
        <taxon>Mortierellomycetes</taxon>
        <taxon>Mortierellales</taxon>
        <taxon>Mortierellaceae</taxon>
        <taxon>Entomortierella</taxon>
    </lineage>
</organism>
<evidence type="ECO:0000313" key="2">
    <source>
        <dbReference type="EMBL" id="GJJ68426.1"/>
    </source>
</evidence>
<dbReference type="OrthoDB" id="2430238at2759"/>
<keyword evidence="3" id="KW-1185">Reference proteome</keyword>
<proteinExistence type="predicted"/>